<reference evidence="2 3" key="1">
    <citation type="submission" date="2017-08" db="EMBL/GenBank/DDBJ databases">
        <title>Mesorhizobium wenxinae sp. nov., a novel rhizobial species isolated from root nodules of chickpea (Cicer arietinum L.).</title>
        <authorList>
            <person name="Zhang J."/>
        </authorList>
    </citation>
    <scope>NUCLEOTIDE SEQUENCE [LARGE SCALE GENOMIC DNA]</scope>
    <source>
        <strain evidence="3">WYCCWR 10019</strain>
    </source>
</reference>
<organism evidence="2 3">
    <name type="scientific">Mesorhizobium wenxiniae</name>
    <dbReference type="NCBI Taxonomy" id="2014805"/>
    <lineage>
        <taxon>Bacteria</taxon>
        <taxon>Pseudomonadati</taxon>
        <taxon>Pseudomonadota</taxon>
        <taxon>Alphaproteobacteria</taxon>
        <taxon>Hyphomicrobiales</taxon>
        <taxon>Phyllobacteriaceae</taxon>
        <taxon>Mesorhizobium</taxon>
    </lineage>
</organism>
<protein>
    <recommendedName>
        <fullName evidence="1">DeoxyPurine in DNA protein A domain-containing protein</fullName>
    </recommendedName>
</protein>
<keyword evidence="3" id="KW-1185">Reference proteome</keyword>
<proteinExistence type="predicted"/>
<dbReference type="RefSeq" id="WP_095519437.1">
    <property type="nucleotide sequence ID" value="NZ_NPKH01000021.1"/>
</dbReference>
<feature type="domain" description="DeoxyPurine in DNA protein A" evidence="1">
    <location>
        <begin position="4"/>
        <end position="218"/>
    </location>
</feature>
<dbReference type="InterPro" id="IPR055645">
    <property type="entry name" value="DpdA"/>
</dbReference>
<dbReference type="EMBL" id="NPKH01000021">
    <property type="protein sequence ID" value="PAP94515.1"/>
    <property type="molecule type" value="Genomic_DNA"/>
</dbReference>
<comment type="caution">
    <text evidence="2">The sequence shown here is derived from an EMBL/GenBank/DDBJ whole genome shotgun (WGS) entry which is preliminary data.</text>
</comment>
<evidence type="ECO:0000259" key="1">
    <source>
        <dbReference type="Pfam" id="PF23859"/>
    </source>
</evidence>
<sequence length="251" mass="27810">MSVCFFVGLHQPADAKHFDVACISINRLRGRKKPIDCGQVLVDSGAFTEIDRHGGYRHGVGEYANELRRLHAAGVVRIAAAVAQDYMCEPFMLAKTGLTVADHQRLTIERYDALMACELPFPILPVLQGFDPRDYQDHVRAYGDRLTPGMWVGVGSVCKRNGAPDKIVGVLSAILAVRPDLRLHGFGIKQTSLLHPGVRELLDSADSMAWSFAARKQGRNGNSWQEAKDYCQRLQIMASASPREWQPSLPL</sequence>
<name>A0A271KHM1_9HYPH</name>
<evidence type="ECO:0000313" key="2">
    <source>
        <dbReference type="EMBL" id="PAP94515.1"/>
    </source>
</evidence>
<evidence type="ECO:0000313" key="3">
    <source>
        <dbReference type="Proteomes" id="UP000215931"/>
    </source>
</evidence>
<dbReference type="Proteomes" id="UP000215931">
    <property type="component" value="Unassembled WGS sequence"/>
</dbReference>
<dbReference type="Pfam" id="PF23859">
    <property type="entry name" value="DpdA"/>
    <property type="match status" value="1"/>
</dbReference>
<dbReference type="OrthoDB" id="8116828at2"/>
<accession>A0A271KHM1</accession>
<dbReference type="AlphaFoldDB" id="A0A271KHM1"/>
<gene>
    <name evidence="2" type="ORF">CIT31_16075</name>
</gene>